<evidence type="ECO:0000313" key="2">
    <source>
        <dbReference type="EMBL" id="PNR30265.1"/>
    </source>
</evidence>
<reference evidence="2 4" key="2">
    <citation type="journal article" date="2018" name="Plant J.">
        <title>The Physcomitrella patens chromosome-scale assembly reveals moss genome structure and evolution.</title>
        <authorList>
            <person name="Lang D."/>
            <person name="Ullrich K.K."/>
            <person name="Murat F."/>
            <person name="Fuchs J."/>
            <person name="Jenkins J."/>
            <person name="Haas F.B."/>
            <person name="Piednoel M."/>
            <person name="Gundlach H."/>
            <person name="Van Bel M."/>
            <person name="Meyberg R."/>
            <person name="Vives C."/>
            <person name="Morata J."/>
            <person name="Symeonidi A."/>
            <person name="Hiss M."/>
            <person name="Muchero W."/>
            <person name="Kamisugi Y."/>
            <person name="Saleh O."/>
            <person name="Blanc G."/>
            <person name="Decker E.L."/>
            <person name="van Gessel N."/>
            <person name="Grimwood J."/>
            <person name="Hayes R.D."/>
            <person name="Graham S.W."/>
            <person name="Gunter L.E."/>
            <person name="McDaniel S.F."/>
            <person name="Hoernstein S.N.W."/>
            <person name="Larsson A."/>
            <person name="Li F.W."/>
            <person name="Perroud P.F."/>
            <person name="Phillips J."/>
            <person name="Ranjan P."/>
            <person name="Rokshar D.S."/>
            <person name="Rothfels C.J."/>
            <person name="Schneider L."/>
            <person name="Shu S."/>
            <person name="Stevenson D.W."/>
            <person name="Thummler F."/>
            <person name="Tillich M."/>
            <person name="Villarreal Aguilar J.C."/>
            <person name="Widiez T."/>
            <person name="Wong G.K."/>
            <person name="Wymore A."/>
            <person name="Zhang Y."/>
            <person name="Zimmer A.D."/>
            <person name="Quatrano R.S."/>
            <person name="Mayer K.F.X."/>
            <person name="Goodstein D."/>
            <person name="Casacuberta J.M."/>
            <person name="Vandepoele K."/>
            <person name="Reski R."/>
            <person name="Cuming A.C."/>
            <person name="Tuskan G.A."/>
            <person name="Maumus F."/>
            <person name="Salse J."/>
            <person name="Schmutz J."/>
            <person name="Rensing S.A."/>
        </authorList>
    </citation>
    <scope>NUCLEOTIDE SEQUENCE [LARGE SCALE GENOMIC DNA]</scope>
    <source>
        <strain evidence="3 4">cv. Gransden 2004</strain>
    </source>
</reference>
<name>A0A2K1ILW1_PHYPA</name>
<sequence>MTRQVKVSNTKFLGSREEAARRGVPPSGRCPTWEHRAFPECPDEIMMGSFGIV</sequence>
<dbReference type="EnsemblPlants" id="Pp3c22_1790V3.1">
    <property type="protein sequence ID" value="PAC:32905058.CDS.1"/>
    <property type="gene ID" value="Pp3c22_1790"/>
</dbReference>
<gene>
    <name evidence="2" type="ORF">PHYPA_026581</name>
</gene>
<dbReference type="EMBL" id="ABEU02000022">
    <property type="protein sequence ID" value="PNR30265.1"/>
    <property type="molecule type" value="Genomic_DNA"/>
</dbReference>
<feature type="region of interest" description="Disordered" evidence="1">
    <location>
        <begin position="1"/>
        <end position="28"/>
    </location>
</feature>
<evidence type="ECO:0000313" key="4">
    <source>
        <dbReference type="Proteomes" id="UP000006727"/>
    </source>
</evidence>
<dbReference type="Proteomes" id="UP000006727">
    <property type="component" value="Chromosome 22"/>
</dbReference>
<organism evidence="2">
    <name type="scientific">Physcomitrium patens</name>
    <name type="common">Spreading-leaved earth moss</name>
    <name type="synonym">Physcomitrella patens</name>
    <dbReference type="NCBI Taxonomy" id="3218"/>
    <lineage>
        <taxon>Eukaryota</taxon>
        <taxon>Viridiplantae</taxon>
        <taxon>Streptophyta</taxon>
        <taxon>Embryophyta</taxon>
        <taxon>Bryophyta</taxon>
        <taxon>Bryophytina</taxon>
        <taxon>Bryopsida</taxon>
        <taxon>Funariidae</taxon>
        <taxon>Funariales</taxon>
        <taxon>Funariaceae</taxon>
        <taxon>Physcomitrium</taxon>
    </lineage>
</organism>
<dbReference type="Gramene" id="Pp3c22_1790V3.1">
    <property type="protein sequence ID" value="PAC:32905058.CDS.1"/>
    <property type="gene ID" value="Pp3c22_1790"/>
</dbReference>
<feature type="compositionally biased region" description="Polar residues" evidence="1">
    <location>
        <begin position="1"/>
        <end position="12"/>
    </location>
</feature>
<protein>
    <submittedName>
        <fullName evidence="2 3">Uncharacterized protein</fullName>
    </submittedName>
</protein>
<dbReference type="AlphaFoldDB" id="A0A2K1ILW1"/>
<dbReference type="PaxDb" id="3218-PP1S162_93V6.1"/>
<keyword evidence="4" id="KW-1185">Reference proteome</keyword>
<accession>A0A2K1ILW1</accession>
<dbReference type="InParanoid" id="A0A2K1ILW1"/>
<reference evidence="2 4" key="1">
    <citation type="journal article" date="2008" name="Science">
        <title>The Physcomitrella genome reveals evolutionary insights into the conquest of land by plants.</title>
        <authorList>
            <person name="Rensing S."/>
            <person name="Lang D."/>
            <person name="Zimmer A."/>
            <person name="Terry A."/>
            <person name="Salamov A."/>
            <person name="Shapiro H."/>
            <person name="Nishiyama T."/>
            <person name="Perroud P.-F."/>
            <person name="Lindquist E."/>
            <person name="Kamisugi Y."/>
            <person name="Tanahashi T."/>
            <person name="Sakakibara K."/>
            <person name="Fujita T."/>
            <person name="Oishi K."/>
            <person name="Shin-I T."/>
            <person name="Kuroki Y."/>
            <person name="Toyoda A."/>
            <person name="Suzuki Y."/>
            <person name="Hashimoto A."/>
            <person name="Yamaguchi K."/>
            <person name="Sugano A."/>
            <person name="Kohara Y."/>
            <person name="Fujiyama A."/>
            <person name="Anterola A."/>
            <person name="Aoki S."/>
            <person name="Ashton N."/>
            <person name="Barbazuk W.B."/>
            <person name="Barker E."/>
            <person name="Bennetzen J."/>
            <person name="Bezanilla M."/>
            <person name="Blankenship R."/>
            <person name="Cho S.H."/>
            <person name="Dutcher S."/>
            <person name="Estelle M."/>
            <person name="Fawcett J.A."/>
            <person name="Gundlach H."/>
            <person name="Hanada K."/>
            <person name="Heyl A."/>
            <person name="Hicks K.A."/>
            <person name="Hugh J."/>
            <person name="Lohr M."/>
            <person name="Mayer K."/>
            <person name="Melkozernov A."/>
            <person name="Murata T."/>
            <person name="Nelson D."/>
            <person name="Pils B."/>
            <person name="Prigge M."/>
            <person name="Reiss B."/>
            <person name="Renner T."/>
            <person name="Rombauts S."/>
            <person name="Rushton P."/>
            <person name="Sanderfoot A."/>
            <person name="Schween G."/>
            <person name="Shiu S.-H."/>
            <person name="Stueber K."/>
            <person name="Theodoulou F.L."/>
            <person name="Tu H."/>
            <person name="Van de Peer Y."/>
            <person name="Verrier P.J."/>
            <person name="Waters E."/>
            <person name="Wood A."/>
            <person name="Yang L."/>
            <person name="Cove D."/>
            <person name="Cuming A."/>
            <person name="Hasebe M."/>
            <person name="Lucas S."/>
            <person name="Mishler D.B."/>
            <person name="Reski R."/>
            <person name="Grigoriev I."/>
            <person name="Quatrano R.S."/>
            <person name="Boore J.L."/>
        </authorList>
    </citation>
    <scope>NUCLEOTIDE SEQUENCE [LARGE SCALE GENOMIC DNA]</scope>
    <source>
        <strain evidence="3 4">cv. Gransden 2004</strain>
    </source>
</reference>
<proteinExistence type="predicted"/>
<evidence type="ECO:0000313" key="3">
    <source>
        <dbReference type="EnsemblPlants" id="PAC:32905058.CDS.1"/>
    </source>
</evidence>
<evidence type="ECO:0000256" key="1">
    <source>
        <dbReference type="SAM" id="MobiDB-lite"/>
    </source>
</evidence>
<reference evidence="3" key="3">
    <citation type="submission" date="2020-12" db="UniProtKB">
        <authorList>
            <consortium name="EnsemblPlants"/>
        </authorList>
    </citation>
    <scope>IDENTIFICATION</scope>
</reference>